<comment type="caution">
    <text evidence="5">The sequence shown here is derived from an EMBL/GenBank/DDBJ whole genome shotgun (WGS) entry which is preliminary data.</text>
</comment>
<keyword evidence="1 2" id="KW-0732">Signal</keyword>
<gene>
    <name evidence="5" type="ORF">AMJ39_09515</name>
</gene>
<dbReference type="InterPro" id="IPR038490">
    <property type="entry name" value="Gingipain_propep_sf"/>
</dbReference>
<dbReference type="InterPro" id="IPR001769">
    <property type="entry name" value="Gingipain"/>
</dbReference>
<dbReference type="InterPro" id="IPR012600">
    <property type="entry name" value="Propeptide_C25"/>
</dbReference>
<dbReference type="SUPFAM" id="SSF52129">
    <property type="entry name" value="Caspase-like"/>
    <property type="match status" value="1"/>
</dbReference>
<evidence type="ECO:0000259" key="4">
    <source>
        <dbReference type="Pfam" id="PF08126"/>
    </source>
</evidence>
<feature type="domain" description="Gingipain" evidence="3">
    <location>
        <begin position="242"/>
        <end position="626"/>
    </location>
</feature>
<evidence type="ECO:0000313" key="5">
    <source>
        <dbReference type="EMBL" id="KPJ51667.1"/>
    </source>
</evidence>
<dbReference type="EMBL" id="LIZS01000105">
    <property type="protein sequence ID" value="KPJ51667.1"/>
    <property type="molecule type" value="Genomic_DNA"/>
</dbReference>
<feature type="domain" description="Gingipain propeptide" evidence="4">
    <location>
        <begin position="44"/>
        <end position="193"/>
    </location>
</feature>
<feature type="non-terminal residue" evidence="5">
    <location>
        <position position="627"/>
    </location>
</feature>
<organism evidence="5 6">
    <name type="scientific">candidate division TA06 bacterium DG_24</name>
    <dbReference type="NCBI Taxonomy" id="1703770"/>
    <lineage>
        <taxon>Bacteria</taxon>
        <taxon>Bacteria division TA06</taxon>
    </lineage>
</organism>
<name>A0A0S7WNP8_UNCT6</name>
<dbReference type="InterPro" id="IPR029031">
    <property type="entry name" value="Gingipain_N_sf"/>
</dbReference>
<dbReference type="Proteomes" id="UP000052008">
    <property type="component" value="Unassembled WGS sequence"/>
</dbReference>
<feature type="signal peptide" evidence="2">
    <location>
        <begin position="1"/>
        <end position="20"/>
    </location>
</feature>
<proteinExistence type="predicted"/>
<dbReference type="GO" id="GO:0006508">
    <property type="term" value="P:proteolysis"/>
    <property type="evidence" value="ECO:0007669"/>
    <property type="project" value="InterPro"/>
</dbReference>
<dbReference type="AlphaFoldDB" id="A0A0S7WNP8"/>
<dbReference type="Gene3D" id="3.40.50.10390">
    <property type="entry name" value="Gingipain r, domain 1"/>
    <property type="match status" value="1"/>
</dbReference>
<evidence type="ECO:0000313" key="6">
    <source>
        <dbReference type="Proteomes" id="UP000052008"/>
    </source>
</evidence>
<dbReference type="STRING" id="1703770.AMJ39_09515"/>
<accession>A0A0S7WNP8</accession>
<feature type="chain" id="PRO_5006639536" description="Gingipain domain-containing protein" evidence="2">
    <location>
        <begin position="21"/>
        <end position="627"/>
    </location>
</feature>
<dbReference type="InterPro" id="IPR029030">
    <property type="entry name" value="Caspase-like_dom_sf"/>
</dbReference>
<dbReference type="Pfam" id="PF08126">
    <property type="entry name" value="Propeptide_C25"/>
    <property type="match status" value="1"/>
</dbReference>
<sequence>MRVIGTVAALLAVLAVSAYAGVITFGGSWGEHGFNMVSETPGGIEIVYSLHEIGVEELVVDGETMHQVAVSGIFLPNDEGAPNLPGTGRFIAIPQESSARVRILASRTEVFHDVNLAPAPPIPLDTDDSPPVYEKDPAIYDVNAYYPAEPVKLSEPMQMRGVDCVILGITPFQYNPVTRELVVYLDLRVSVEFVGGNGHFGEDRLRSRFWEPILQGHLANYSSLPEVDFYGPSRLTDGGYEYIIIVPDDPVFIAWGDTVKAWRKLQGITSEVFTTTQLGGNTVQAIETFIDTAYANWDPAPVAFLLLSDFQSSGETYGITSPMWNNYCRSDNMFADVNNDNLPDLCHARICAQNQTHLSTMINKFLSYEREPYTDPGYYDHPLIACGWQTSRWFQFCTEVVFGYFVNVHGKDPVHQYNVYDGNPSPGCAWSTNQNTYMVVNYFGESGLGYVPDTNPHTYQYWNNGSAAGINAAIEAGAFILQHRDHGFQTGWGEPDYDIYDVQQLTNDMYTFVFTINCLTGMYDWYNECFTEAFHRSEHGALGLIAASDVSYSFVNDTYVWGYYDLMWPDFMPDYPVYPSPPLYPYTNLMPGFGNVSGKYFLQQSSWPYNTSNKNHTYHLFHMHGDA</sequence>
<dbReference type="Pfam" id="PF01364">
    <property type="entry name" value="Peptidase_C25"/>
    <property type="match status" value="1"/>
</dbReference>
<dbReference type="GO" id="GO:0004197">
    <property type="term" value="F:cysteine-type endopeptidase activity"/>
    <property type="evidence" value="ECO:0007669"/>
    <property type="project" value="InterPro"/>
</dbReference>
<evidence type="ECO:0000259" key="3">
    <source>
        <dbReference type="Pfam" id="PF01364"/>
    </source>
</evidence>
<evidence type="ECO:0000256" key="1">
    <source>
        <dbReference type="ARBA" id="ARBA00022729"/>
    </source>
</evidence>
<protein>
    <recommendedName>
        <fullName evidence="7">Gingipain domain-containing protein</fullName>
    </recommendedName>
</protein>
<evidence type="ECO:0008006" key="7">
    <source>
        <dbReference type="Google" id="ProtNLM"/>
    </source>
</evidence>
<reference evidence="5 6" key="1">
    <citation type="journal article" date="2015" name="Microbiome">
        <title>Genomic resolution of linkages in carbon, nitrogen, and sulfur cycling among widespread estuary sediment bacteria.</title>
        <authorList>
            <person name="Baker B.J."/>
            <person name="Lazar C.S."/>
            <person name="Teske A.P."/>
            <person name="Dick G.J."/>
        </authorList>
    </citation>
    <scope>NUCLEOTIDE SEQUENCE [LARGE SCALE GENOMIC DNA]</scope>
    <source>
        <strain evidence="5">DG_24</strain>
    </source>
</reference>
<dbReference type="Gene3D" id="3.40.50.1460">
    <property type="match status" value="1"/>
</dbReference>
<dbReference type="Gene3D" id="2.60.40.3800">
    <property type="match status" value="1"/>
</dbReference>
<evidence type="ECO:0000256" key="2">
    <source>
        <dbReference type="SAM" id="SignalP"/>
    </source>
</evidence>